<evidence type="ECO:0000256" key="10">
    <source>
        <dbReference type="ARBA" id="ARBA00034078"/>
    </source>
</evidence>
<evidence type="ECO:0000313" key="13">
    <source>
        <dbReference type="EMBL" id="KEZ76169.1"/>
    </source>
</evidence>
<evidence type="ECO:0000256" key="8">
    <source>
        <dbReference type="ARBA" id="ARBA00031580"/>
    </source>
</evidence>
<dbReference type="STRING" id="1304275.C41B8_16249"/>
<dbReference type="InterPro" id="IPR042128">
    <property type="entry name" value="NuoE_dom"/>
</dbReference>
<dbReference type="SUPFAM" id="SSF52833">
    <property type="entry name" value="Thioredoxin-like"/>
    <property type="match status" value="1"/>
</dbReference>
<keyword evidence="6 12" id="KW-0411">Iron-sulfur</keyword>
<dbReference type="GO" id="GO:0051537">
    <property type="term" value="F:2 iron, 2 sulfur cluster binding"/>
    <property type="evidence" value="ECO:0007669"/>
    <property type="project" value="UniProtKB-KW"/>
</dbReference>
<dbReference type="InterPro" id="IPR041921">
    <property type="entry name" value="NuoE_N"/>
</dbReference>
<dbReference type="FunFam" id="1.10.10.1590:FF:000001">
    <property type="entry name" value="NADH-quinone oxidoreductase subunit E"/>
    <property type="match status" value="1"/>
</dbReference>
<dbReference type="PIRSF" id="PIRSF000216">
    <property type="entry name" value="NADH_DH_24kDa"/>
    <property type="match status" value="1"/>
</dbReference>
<dbReference type="RefSeq" id="WP_037340617.1">
    <property type="nucleotide sequence ID" value="NZ_APNK01000037.1"/>
</dbReference>
<keyword evidence="5 12" id="KW-0408">Iron</keyword>
<feature type="binding site" evidence="12">
    <location>
        <position position="123"/>
    </location>
    <ligand>
        <name>[2Fe-2S] cluster</name>
        <dbReference type="ChEBI" id="CHEBI:190135"/>
    </ligand>
</feature>
<dbReference type="OrthoDB" id="9807941at2"/>
<dbReference type="PATRIC" id="fig|1304275.5.peg.3327"/>
<comment type="subunit">
    <text evidence="7">Composed of 13 different subunits. Subunits NuoCD, E, F, and G constitute the peripheral sector of the complex.</text>
</comment>
<proteinExistence type="inferred from homology"/>
<dbReference type="PANTHER" id="PTHR10371">
    <property type="entry name" value="NADH DEHYDROGENASE UBIQUINONE FLAVOPROTEIN 2, MITOCHONDRIAL"/>
    <property type="match status" value="1"/>
</dbReference>
<dbReference type="AlphaFoldDB" id="A0A084IHI5"/>
<sequence>MIELSEAEIEAIHHEMSLYEDPGAATIEALKVVQEHRGWVSDEAMAAAAKVVGVTPTQMEAVATFYNLIFRQPVGRHVIMLCDSISCYLTGYEEVRDHLKSSLGIDFGQTTEDGRFTLLPICCLGDCDKGPSMRVGETYHSHLTPERVDEILAEYE</sequence>
<dbReference type="InterPro" id="IPR036249">
    <property type="entry name" value="Thioredoxin-like_sf"/>
</dbReference>
<feature type="binding site" evidence="12">
    <location>
        <position position="87"/>
    </location>
    <ligand>
        <name>[2Fe-2S] cluster</name>
        <dbReference type="ChEBI" id="CHEBI:190135"/>
    </ligand>
</feature>
<keyword evidence="13" id="KW-0560">Oxidoreductase</keyword>
<keyword evidence="4 12" id="KW-0479">Metal-binding</keyword>
<dbReference type="Pfam" id="PF01257">
    <property type="entry name" value="2Fe-2S_thioredx"/>
    <property type="match status" value="1"/>
</dbReference>
<keyword evidence="14" id="KW-1185">Reference proteome</keyword>
<evidence type="ECO:0000256" key="11">
    <source>
        <dbReference type="ARBA" id="ARBA00047712"/>
    </source>
</evidence>
<name>A0A084IHI5_SALHC</name>
<dbReference type="PROSITE" id="PS01099">
    <property type="entry name" value="COMPLEX1_24K"/>
    <property type="match status" value="1"/>
</dbReference>
<dbReference type="NCBIfam" id="TIGR01958">
    <property type="entry name" value="nuoE_fam"/>
    <property type="match status" value="1"/>
</dbReference>
<dbReference type="Gene3D" id="1.10.10.1590">
    <property type="entry name" value="NADH-quinone oxidoreductase subunit E"/>
    <property type="match status" value="1"/>
</dbReference>
<organism evidence="13 14">
    <name type="scientific">Salinisphaera hydrothermalis (strain C41B8)</name>
    <dbReference type="NCBI Taxonomy" id="1304275"/>
    <lineage>
        <taxon>Bacteria</taxon>
        <taxon>Pseudomonadati</taxon>
        <taxon>Pseudomonadota</taxon>
        <taxon>Gammaproteobacteria</taxon>
        <taxon>Salinisphaerales</taxon>
        <taxon>Salinisphaeraceae</taxon>
        <taxon>Salinisphaera</taxon>
    </lineage>
</organism>
<evidence type="ECO:0000256" key="3">
    <source>
        <dbReference type="ARBA" id="ARBA00022714"/>
    </source>
</evidence>
<dbReference type="GO" id="GO:0003954">
    <property type="term" value="F:NADH dehydrogenase activity"/>
    <property type="evidence" value="ECO:0007669"/>
    <property type="project" value="TreeGrafter"/>
</dbReference>
<evidence type="ECO:0000256" key="12">
    <source>
        <dbReference type="PIRSR" id="PIRSR000216-1"/>
    </source>
</evidence>
<comment type="cofactor">
    <cofactor evidence="10">
        <name>[2Fe-2S] cluster</name>
        <dbReference type="ChEBI" id="CHEBI:190135"/>
    </cofactor>
</comment>
<dbReference type="NCBIfam" id="NF005722">
    <property type="entry name" value="PRK07539.1-2"/>
    <property type="match status" value="1"/>
</dbReference>
<dbReference type="eggNOG" id="COG1905">
    <property type="taxonomic scope" value="Bacteria"/>
</dbReference>
<protein>
    <recommendedName>
        <fullName evidence="2">NADH-quinone oxidoreductase subunit E</fullName>
    </recommendedName>
    <alternativeName>
        <fullName evidence="8">NADH dehydrogenase I subunit E</fullName>
    </alternativeName>
    <alternativeName>
        <fullName evidence="9">NDH-1 subunit E</fullName>
    </alternativeName>
</protein>
<comment type="caution">
    <text evidence="13">The sequence shown here is derived from an EMBL/GenBank/DDBJ whole genome shotgun (WGS) entry which is preliminary data.</text>
</comment>
<evidence type="ECO:0000256" key="9">
    <source>
        <dbReference type="ARBA" id="ARBA00032788"/>
    </source>
</evidence>
<feature type="binding site" evidence="12">
    <location>
        <position position="82"/>
    </location>
    <ligand>
        <name>[2Fe-2S] cluster</name>
        <dbReference type="ChEBI" id="CHEBI:190135"/>
    </ligand>
</feature>
<keyword evidence="3 12" id="KW-0001">2Fe-2S</keyword>
<dbReference type="GO" id="GO:0046872">
    <property type="term" value="F:metal ion binding"/>
    <property type="evidence" value="ECO:0007669"/>
    <property type="project" value="UniProtKB-KW"/>
</dbReference>
<dbReference type="PANTHER" id="PTHR10371:SF3">
    <property type="entry name" value="NADH DEHYDROGENASE [UBIQUINONE] FLAVOPROTEIN 2, MITOCHONDRIAL"/>
    <property type="match status" value="1"/>
</dbReference>
<comment type="catalytic activity">
    <reaction evidence="11">
        <text>a quinone + NADH + 5 H(+)(in) = a quinol + NAD(+) + 4 H(+)(out)</text>
        <dbReference type="Rhea" id="RHEA:57888"/>
        <dbReference type="ChEBI" id="CHEBI:15378"/>
        <dbReference type="ChEBI" id="CHEBI:24646"/>
        <dbReference type="ChEBI" id="CHEBI:57540"/>
        <dbReference type="ChEBI" id="CHEBI:57945"/>
        <dbReference type="ChEBI" id="CHEBI:132124"/>
    </reaction>
</comment>
<comment type="cofactor">
    <cofactor evidence="12">
        <name>[2Fe-2S] cluster</name>
        <dbReference type="ChEBI" id="CHEBI:190135"/>
    </cofactor>
    <text evidence="12">Binds 1 [2Fe-2S] cluster.</text>
</comment>
<dbReference type="Gene3D" id="3.40.30.10">
    <property type="entry name" value="Glutaredoxin"/>
    <property type="match status" value="1"/>
</dbReference>
<dbReference type="InterPro" id="IPR002023">
    <property type="entry name" value="NuoE-like"/>
</dbReference>
<gene>
    <name evidence="13" type="ORF">C41B8_16249</name>
</gene>
<accession>A0A084IHI5</accession>
<evidence type="ECO:0000256" key="6">
    <source>
        <dbReference type="ARBA" id="ARBA00023014"/>
    </source>
</evidence>
<evidence type="ECO:0000256" key="1">
    <source>
        <dbReference type="ARBA" id="ARBA00010643"/>
    </source>
</evidence>
<dbReference type="CDD" id="cd03064">
    <property type="entry name" value="TRX_Fd_NuoE"/>
    <property type="match status" value="1"/>
</dbReference>
<reference evidence="13 14" key="1">
    <citation type="submission" date="2013-03" db="EMBL/GenBank/DDBJ databases">
        <title>Salinisphaera hydrothermalis C41B8 Genome Sequencing.</title>
        <authorList>
            <person name="Li C."/>
            <person name="Lai Q."/>
            <person name="Shao Z."/>
        </authorList>
    </citation>
    <scope>NUCLEOTIDE SEQUENCE [LARGE SCALE GENOMIC DNA]</scope>
    <source>
        <strain evidence="13 14">C41B8</strain>
    </source>
</reference>
<evidence type="ECO:0000313" key="14">
    <source>
        <dbReference type="Proteomes" id="UP000028302"/>
    </source>
</evidence>
<evidence type="ECO:0000256" key="2">
    <source>
        <dbReference type="ARBA" id="ARBA00019898"/>
    </source>
</evidence>
<comment type="similarity">
    <text evidence="1">Belongs to the complex I 24 kDa subunit family.</text>
</comment>
<evidence type="ECO:0000256" key="4">
    <source>
        <dbReference type="ARBA" id="ARBA00022723"/>
    </source>
</evidence>
<feature type="binding site" evidence="12">
    <location>
        <position position="127"/>
    </location>
    <ligand>
        <name>[2Fe-2S] cluster</name>
        <dbReference type="ChEBI" id="CHEBI:190135"/>
    </ligand>
</feature>
<evidence type="ECO:0000256" key="7">
    <source>
        <dbReference type="ARBA" id="ARBA00026021"/>
    </source>
</evidence>
<dbReference type="EMBL" id="APNK01000037">
    <property type="protein sequence ID" value="KEZ76169.1"/>
    <property type="molecule type" value="Genomic_DNA"/>
</dbReference>
<dbReference type="FunFam" id="3.40.30.10:FF:000015">
    <property type="entry name" value="NADH-quinone oxidoreductase subunit E"/>
    <property type="match status" value="1"/>
</dbReference>
<dbReference type="Proteomes" id="UP000028302">
    <property type="component" value="Unassembled WGS sequence"/>
</dbReference>
<evidence type="ECO:0000256" key="5">
    <source>
        <dbReference type="ARBA" id="ARBA00023004"/>
    </source>
</evidence>